<gene>
    <name evidence="3" type="ORF">CWE09_08310</name>
</gene>
<evidence type="ECO:0000256" key="2">
    <source>
        <dbReference type="SAM" id="Phobius"/>
    </source>
</evidence>
<dbReference type="Pfam" id="PF05137">
    <property type="entry name" value="PilN"/>
    <property type="match status" value="1"/>
</dbReference>
<keyword evidence="2" id="KW-0812">Transmembrane</keyword>
<evidence type="ECO:0000313" key="3">
    <source>
        <dbReference type="EMBL" id="RUO26689.1"/>
    </source>
</evidence>
<dbReference type="OrthoDB" id="6876592at2"/>
<feature type="coiled-coil region" evidence="1">
    <location>
        <begin position="46"/>
        <end position="107"/>
    </location>
</feature>
<comment type="caution">
    <text evidence="3">The sequence shown here is derived from an EMBL/GenBank/DDBJ whole genome shotgun (WGS) entry which is preliminary data.</text>
</comment>
<feature type="transmembrane region" description="Helical" evidence="2">
    <location>
        <begin position="20"/>
        <end position="38"/>
    </location>
</feature>
<keyword evidence="2" id="KW-1133">Transmembrane helix</keyword>
<evidence type="ECO:0000256" key="1">
    <source>
        <dbReference type="SAM" id="Coils"/>
    </source>
</evidence>
<dbReference type="Proteomes" id="UP000288293">
    <property type="component" value="Unassembled WGS sequence"/>
</dbReference>
<keyword evidence="1" id="KW-0175">Coiled coil</keyword>
<keyword evidence="4" id="KW-1185">Reference proteome</keyword>
<organism evidence="3 4">
    <name type="scientific">Aliidiomarina minuta</name>
    <dbReference type="NCBI Taxonomy" id="880057"/>
    <lineage>
        <taxon>Bacteria</taxon>
        <taxon>Pseudomonadati</taxon>
        <taxon>Pseudomonadota</taxon>
        <taxon>Gammaproteobacteria</taxon>
        <taxon>Alteromonadales</taxon>
        <taxon>Idiomarinaceae</taxon>
        <taxon>Aliidiomarina</taxon>
    </lineage>
</organism>
<dbReference type="EMBL" id="PIPL01000001">
    <property type="protein sequence ID" value="RUO26689.1"/>
    <property type="molecule type" value="Genomic_DNA"/>
</dbReference>
<name>A0A432W9B5_9GAMM</name>
<sequence>MKHSINLYTDALRPVRELVTLARVAALVALLLLIMLILRGSYAWQEQRLSSEQRQLEAQLTEQRVELTQLARQQSAQRVQPELQQRVDNLQQQLDLQQALARELESRGGFSQANYARILRDLSAIHQPDLWLTHIEKDQGRLVLRGQTLSSANLPRWMSRFDQVESLRGHQFAVVALERDDSDVIQFELRSQRQTSSVRLPGERP</sequence>
<reference evidence="3 4" key="1">
    <citation type="journal article" date="2011" name="Front. Microbiol.">
        <title>Genomic signatures of strain selection and enhancement in Bacillus atrophaeus var. globigii, a historical biowarfare simulant.</title>
        <authorList>
            <person name="Gibbons H.S."/>
            <person name="Broomall S.M."/>
            <person name="McNew L.A."/>
            <person name="Daligault H."/>
            <person name="Chapman C."/>
            <person name="Bruce D."/>
            <person name="Karavis M."/>
            <person name="Krepps M."/>
            <person name="McGregor P.A."/>
            <person name="Hong C."/>
            <person name="Park K.H."/>
            <person name="Akmal A."/>
            <person name="Feldman A."/>
            <person name="Lin J.S."/>
            <person name="Chang W.E."/>
            <person name="Higgs B.W."/>
            <person name="Demirev P."/>
            <person name="Lindquist J."/>
            <person name="Liem A."/>
            <person name="Fochler E."/>
            <person name="Read T.D."/>
            <person name="Tapia R."/>
            <person name="Johnson S."/>
            <person name="Bishop-Lilly K.A."/>
            <person name="Detter C."/>
            <person name="Han C."/>
            <person name="Sozhamannan S."/>
            <person name="Rosenzweig C.N."/>
            <person name="Skowronski E.W."/>
        </authorList>
    </citation>
    <scope>NUCLEOTIDE SEQUENCE [LARGE SCALE GENOMIC DNA]</scope>
    <source>
        <strain evidence="3 4">MLST1</strain>
    </source>
</reference>
<dbReference type="RefSeq" id="WP_126803500.1">
    <property type="nucleotide sequence ID" value="NZ_PIPL01000001.1"/>
</dbReference>
<dbReference type="AlphaFoldDB" id="A0A432W9B5"/>
<dbReference type="InterPro" id="IPR007813">
    <property type="entry name" value="PilN"/>
</dbReference>
<accession>A0A432W9B5</accession>
<evidence type="ECO:0008006" key="5">
    <source>
        <dbReference type="Google" id="ProtNLM"/>
    </source>
</evidence>
<evidence type="ECO:0000313" key="4">
    <source>
        <dbReference type="Proteomes" id="UP000288293"/>
    </source>
</evidence>
<keyword evidence="2" id="KW-0472">Membrane</keyword>
<proteinExistence type="predicted"/>
<protein>
    <recommendedName>
        <fullName evidence="5">MSHA biogenesis protein MshI</fullName>
    </recommendedName>
</protein>